<dbReference type="Proteomes" id="UP000683360">
    <property type="component" value="Unassembled WGS sequence"/>
</dbReference>
<comment type="caution">
    <text evidence="10">The sequence shown here is derived from an EMBL/GenBank/DDBJ whole genome shotgun (WGS) entry which is preliminary data.</text>
</comment>
<protein>
    <recommendedName>
        <fullName evidence="2">ubiquitinyl hydrolase 1</fullName>
        <ecNumber evidence="2">3.4.19.12</ecNumber>
    </recommendedName>
</protein>
<dbReference type="GO" id="GO:0061136">
    <property type="term" value="P:regulation of proteasomal protein catabolic process"/>
    <property type="evidence" value="ECO:0007669"/>
    <property type="project" value="TreeGrafter"/>
</dbReference>
<evidence type="ECO:0000256" key="8">
    <source>
        <dbReference type="SAM" id="Phobius"/>
    </source>
</evidence>
<keyword evidence="11" id="KW-1185">Reference proteome</keyword>
<evidence type="ECO:0000256" key="1">
    <source>
        <dbReference type="ARBA" id="ARBA00000707"/>
    </source>
</evidence>
<dbReference type="PANTHER" id="PTHR43982">
    <property type="entry name" value="UBIQUITIN CARBOXYL-TERMINAL HYDROLASE"/>
    <property type="match status" value="1"/>
</dbReference>
<organism evidence="10 11">
    <name type="scientific">Mytilus edulis</name>
    <name type="common">Blue mussel</name>
    <dbReference type="NCBI Taxonomy" id="6550"/>
    <lineage>
        <taxon>Eukaryota</taxon>
        <taxon>Metazoa</taxon>
        <taxon>Spiralia</taxon>
        <taxon>Lophotrochozoa</taxon>
        <taxon>Mollusca</taxon>
        <taxon>Bivalvia</taxon>
        <taxon>Autobranchia</taxon>
        <taxon>Pteriomorphia</taxon>
        <taxon>Mytilida</taxon>
        <taxon>Mytiloidea</taxon>
        <taxon>Mytilidae</taxon>
        <taxon>Mytilinae</taxon>
        <taxon>Mytilus</taxon>
    </lineage>
</organism>
<sequence length="518" mass="57983">MSVLCAPMTLFIYLIHNIKCPYHLHAVLVHEGQAASGHYWAYIWSVTKWLKFNDISVTDASWDDLVKESVGGFHNASAYCLMYVDKSKLEAEEESCDNDVLPDDLKEQVLEDNNKFDQEIDDWDKEQARKALGAGDGDCTITGETKPSPSTSSVATQTQVPSNKNFNQEVTLAVTHAFLSAPETYQAANTALGQETIQFDGPAVLTIVIENELQRLDQIVKQLPKLLPKDDQRLLHPVIYLKACHAPRDVVHKFMLEQFSLCTLLTQNDKCKRLLLSATAELKQRQKGLEKDEIMILHMNDMLTHQFESLEDITETMGIMNNYIVPCLPCLLQSGYTDDQSAAEEIREKWCSFLGQEIGGMSPSKAKKVEMLQDLLSKLFEPPGDTSVTRIPAVMHAELKTLYREFQRLMDIADEGGYLEKALQNCHYIQQNIVSNLRNKKMKLVIVVTTLLLIMAFGIQISSQASCTAMCTKLNHDRCYGCCHAKDCFNGGNCDSLTKRCVCNGCMGMKAGAAGKPM</sequence>
<dbReference type="InterPro" id="IPR044635">
    <property type="entry name" value="UBP14-like"/>
</dbReference>
<dbReference type="OrthoDB" id="2420415at2759"/>
<feature type="compositionally biased region" description="Polar residues" evidence="7">
    <location>
        <begin position="142"/>
        <end position="159"/>
    </location>
</feature>
<gene>
    <name evidence="10" type="ORF">MEDL_1200</name>
</gene>
<dbReference type="PANTHER" id="PTHR43982:SF6">
    <property type="entry name" value="UBIQUITIN CARBOXYL-TERMINAL HYDROLASE 2-RELATED"/>
    <property type="match status" value="1"/>
</dbReference>
<dbReference type="Gene3D" id="3.90.70.10">
    <property type="entry name" value="Cysteine proteinases"/>
    <property type="match status" value="1"/>
</dbReference>
<keyword evidence="5 10" id="KW-0378">Hydrolase</keyword>
<dbReference type="PROSITE" id="PS00973">
    <property type="entry name" value="USP_2"/>
    <property type="match status" value="1"/>
</dbReference>
<dbReference type="EC" id="3.4.19.12" evidence="2"/>
<dbReference type="InterPro" id="IPR018200">
    <property type="entry name" value="USP_CS"/>
</dbReference>
<dbReference type="GO" id="GO:0070628">
    <property type="term" value="F:proteasome binding"/>
    <property type="evidence" value="ECO:0007669"/>
    <property type="project" value="TreeGrafter"/>
</dbReference>
<reference evidence="10" key="1">
    <citation type="submission" date="2021-03" db="EMBL/GenBank/DDBJ databases">
        <authorList>
            <person name="Bekaert M."/>
        </authorList>
    </citation>
    <scope>NUCLEOTIDE SEQUENCE</scope>
</reference>
<feature type="domain" description="USP" evidence="9">
    <location>
        <begin position="1"/>
        <end position="86"/>
    </location>
</feature>
<feature type="region of interest" description="Disordered" evidence="7">
    <location>
        <begin position="133"/>
        <end position="159"/>
    </location>
</feature>
<dbReference type="Pfam" id="PF00443">
    <property type="entry name" value="UCH"/>
    <property type="match status" value="1"/>
</dbReference>
<evidence type="ECO:0000259" key="9">
    <source>
        <dbReference type="PROSITE" id="PS50235"/>
    </source>
</evidence>
<evidence type="ECO:0000313" key="11">
    <source>
        <dbReference type="Proteomes" id="UP000683360"/>
    </source>
</evidence>
<evidence type="ECO:0000256" key="6">
    <source>
        <dbReference type="ARBA" id="ARBA00022807"/>
    </source>
</evidence>
<dbReference type="GO" id="GO:0043161">
    <property type="term" value="P:proteasome-mediated ubiquitin-dependent protein catabolic process"/>
    <property type="evidence" value="ECO:0007669"/>
    <property type="project" value="InterPro"/>
</dbReference>
<accession>A0A8S3PPS3</accession>
<keyword evidence="8" id="KW-0472">Membrane</keyword>
<evidence type="ECO:0000256" key="7">
    <source>
        <dbReference type="SAM" id="MobiDB-lite"/>
    </source>
</evidence>
<keyword evidence="4" id="KW-0833">Ubl conjugation pathway</keyword>
<evidence type="ECO:0000256" key="2">
    <source>
        <dbReference type="ARBA" id="ARBA00012759"/>
    </source>
</evidence>
<evidence type="ECO:0000256" key="5">
    <source>
        <dbReference type="ARBA" id="ARBA00022801"/>
    </source>
</evidence>
<proteinExistence type="predicted"/>
<dbReference type="GO" id="GO:0016579">
    <property type="term" value="P:protein deubiquitination"/>
    <property type="evidence" value="ECO:0007669"/>
    <property type="project" value="InterPro"/>
</dbReference>
<comment type="catalytic activity">
    <reaction evidence="1">
        <text>Thiol-dependent hydrolysis of ester, thioester, amide, peptide and isopeptide bonds formed by the C-terminal Gly of ubiquitin (a 76-residue protein attached to proteins as an intracellular targeting signal).</text>
        <dbReference type="EC" id="3.4.19.12"/>
    </reaction>
</comment>
<dbReference type="PROSITE" id="PS50235">
    <property type="entry name" value="USP_3"/>
    <property type="match status" value="1"/>
</dbReference>
<keyword evidence="6" id="KW-0788">Thiol protease</keyword>
<keyword evidence="8" id="KW-0812">Transmembrane</keyword>
<name>A0A8S3PPS3_MYTED</name>
<evidence type="ECO:0000256" key="3">
    <source>
        <dbReference type="ARBA" id="ARBA00022670"/>
    </source>
</evidence>
<keyword evidence="3" id="KW-0645">Protease</keyword>
<dbReference type="GO" id="GO:0004843">
    <property type="term" value="F:cysteine-type deubiquitinase activity"/>
    <property type="evidence" value="ECO:0007669"/>
    <property type="project" value="UniProtKB-EC"/>
</dbReference>
<keyword evidence="8" id="KW-1133">Transmembrane helix</keyword>
<feature type="transmembrane region" description="Helical" evidence="8">
    <location>
        <begin position="444"/>
        <end position="463"/>
    </location>
</feature>
<evidence type="ECO:0000256" key="4">
    <source>
        <dbReference type="ARBA" id="ARBA00022786"/>
    </source>
</evidence>
<evidence type="ECO:0000313" key="10">
    <source>
        <dbReference type="EMBL" id="CAG2185601.1"/>
    </source>
</evidence>
<dbReference type="InterPro" id="IPR038765">
    <property type="entry name" value="Papain-like_cys_pep_sf"/>
</dbReference>
<dbReference type="InterPro" id="IPR028889">
    <property type="entry name" value="USP"/>
</dbReference>
<dbReference type="InterPro" id="IPR001394">
    <property type="entry name" value="Peptidase_C19_UCH"/>
</dbReference>
<dbReference type="EMBL" id="CAJPWZ010000095">
    <property type="protein sequence ID" value="CAG2185601.1"/>
    <property type="molecule type" value="Genomic_DNA"/>
</dbReference>
<dbReference type="SUPFAM" id="SSF54001">
    <property type="entry name" value="Cysteine proteinases"/>
    <property type="match status" value="1"/>
</dbReference>
<dbReference type="AlphaFoldDB" id="A0A8S3PPS3"/>